<dbReference type="RefSeq" id="WP_052096480.1">
    <property type="nucleotide sequence ID" value="NZ_FZNG01000032.1"/>
</dbReference>
<dbReference type="EMBL" id="JRPL02000019">
    <property type="protein sequence ID" value="TLD82538.1"/>
    <property type="molecule type" value="Genomic_DNA"/>
</dbReference>
<dbReference type="InterPro" id="IPR054015">
    <property type="entry name" value="ExsA-like_N"/>
</dbReference>
<dbReference type="OrthoDB" id="4480133at2"/>
<feature type="domain" description="ExsA-like N-terminal regulatory" evidence="1">
    <location>
        <begin position="49"/>
        <end position="102"/>
    </location>
</feature>
<name>A0A4U8S954_9HELI</name>
<comment type="caution">
    <text evidence="2">The sequence shown here is derived from an EMBL/GenBank/DDBJ whole genome shotgun (WGS) entry which is preliminary data.</text>
</comment>
<gene>
    <name evidence="2" type="ORF">LS81_007695</name>
</gene>
<sequence>MSNKIVGMYHFPQDLKKFKDIPLFLGEHIAFAAYKQEKTYASRVHVQMHSFILIQEGSKILHTKNGDVKISAGEGLFLKADHYTLSNIIADNAPYQAILLFLIIRL</sequence>
<dbReference type="AlphaFoldDB" id="A0A4U8S954"/>
<protein>
    <recommendedName>
        <fullName evidence="1">ExsA-like N-terminal regulatory domain-containing protein</fullName>
    </recommendedName>
</protein>
<proteinExistence type="predicted"/>
<dbReference type="Proteomes" id="UP000029878">
    <property type="component" value="Unassembled WGS sequence"/>
</dbReference>
<evidence type="ECO:0000313" key="3">
    <source>
        <dbReference type="Proteomes" id="UP000029878"/>
    </source>
</evidence>
<organism evidence="2 3">
    <name type="scientific">Helicobacter trogontum</name>
    <dbReference type="NCBI Taxonomy" id="50960"/>
    <lineage>
        <taxon>Bacteria</taxon>
        <taxon>Pseudomonadati</taxon>
        <taxon>Campylobacterota</taxon>
        <taxon>Epsilonproteobacteria</taxon>
        <taxon>Campylobacterales</taxon>
        <taxon>Helicobacteraceae</taxon>
        <taxon>Helicobacter</taxon>
    </lineage>
</organism>
<accession>A0A4U8S954</accession>
<evidence type="ECO:0000259" key="1">
    <source>
        <dbReference type="Pfam" id="PF22200"/>
    </source>
</evidence>
<reference evidence="2 3" key="1">
    <citation type="journal article" date="2014" name="Genome Announc.">
        <title>Draft genome sequences of eight enterohepatic helicobacter species isolated from both laboratory and wild rodents.</title>
        <authorList>
            <person name="Sheh A."/>
            <person name="Shen Z."/>
            <person name="Fox J.G."/>
        </authorList>
    </citation>
    <scope>NUCLEOTIDE SEQUENCE [LARGE SCALE GENOMIC DNA]</scope>
    <source>
        <strain evidence="2 3">ATCC 700114</strain>
    </source>
</reference>
<dbReference type="Pfam" id="PF22200">
    <property type="entry name" value="ExsA_N"/>
    <property type="match status" value="1"/>
</dbReference>
<evidence type="ECO:0000313" key="2">
    <source>
        <dbReference type="EMBL" id="TLD82538.1"/>
    </source>
</evidence>